<protein>
    <submittedName>
        <fullName evidence="1">Uncharacterized protein</fullName>
    </submittedName>
</protein>
<dbReference type="EMBL" id="KZ150279">
    <property type="protein sequence ID" value="PZC71640.1"/>
    <property type="molecule type" value="Genomic_DNA"/>
</dbReference>
<gene>
    <name evidence="1" type="primary">HaOG212864</name>
    <name evidence="1" type="ORF">B5X24_HaOG212864</name>
</gene>
<reference evidence="1 2" key="1">
    <citation type="journal article" date="2017" name="BMC Biol.">
        <title>Genomic innovations, transcriptional plasticity and gene loss underlying the evolution and divergence of two highly polyphagous and invasive Helicoverpa pest species.</title>
        <authorList>
            <person name="Pearce S.L."/>
            <person name="Clarke D.F."/>
            <person name="East P.D."/>
            <person name="Elfekih S."/>
            <person name="Gordon K.H."/>
            <person name="Jermiin L.S."/>
            <person name="McGaughran A."/>
            <person name="Oakeshott J.G."/>
            <person name="Papanikolaou A."/>
            <person name="Perera O.P."/>
            <person name="Rane R.V."/>
            <person name="Richards S."/>
            <person name="Tay W.T."/>
            <person name="Walsh T.K."/>
            <person name="Anderson A."/>
            <person name="Anderson C.J."/>
            <person name="Asgari S."/>
            <person name="Board P.G."/>
            <person name="Bretschneider A."/>
            <person name="Campbell P.M."/>
            <person name="Chertemps T."/>
            <person name="Christeller J.T."/>
            <person name="Coppin C.W."/>
            <person name="Downes S.J."/>
            <person name="Duan G."/>
            <person name="Farnsworth C.A."/>
            <person name="Good R.T."/>
            <person name="Han L.B."/>
            <person name="Han Y.C."/>
            <person name="Hatje K."/>
            <person name="Horne I."/>
            <person name="Huang Y.P."/>
            <person name="Hughes D.S."/>
            <person name="Jacquin-Joly E."/>
            <person name="James W."/>
            <person name="Jhangiani S."/>
            <person name="Kollmar M."/>
            <person name="Kuwar S.S."/>
            <person name="Li S."/>
            <person name="Liu N.Y."/>
            <person name="Maibeche M.T."/>
            <person name="Miller J.R."/>
            <person name="Montagne N."/>
            <person name="Perry T."/>
            <person name="Qu J."/>
            <person name="Song S.V."/>
            <person name="Sutton G.G."/>
            <person name="Vogel H."/>
            <person name="Walenz B.P."/>
            <person name="Xu W."/>
            <person name="Zhang H.J."/>
            <person name="Zou Z."/>
            <person name="Batterham P."/>
            <person name="Edwards O.R."/>
            <person name="Feyereisen R."/>
            <person name="Gibbs R.A."/>
            <person name="Heckel D.G."/>
            <person name="McGrath A."/>
            <person name="Robin C."/>
            <person name="Scherer S.E."/>
            <person name="Worley K.C."/>
            <person name="Wu Y.D."/>
        </authorList>
    </citation>
    <scope>NUCLEOTIDE SEQUENCE [LARGE SCALE GENOMIC DNA]</scope>
    <source>
        <strain evidence="1">Harm_GR_Male_#8</strain>
        <tissue evidence="1">Whole organism</tissue>
    </source>
</reference>
<evidence type="ECO:0000313" key="1">
    <source>
        <dbReference type="EMBL" id="PZC71640.1"/>
    </source>
</evidence>
<dbReference type="AlphaFoldDB" id="A0A2W1BFU0"/>
<dbReference type="Proteomes" id="UP000249218">
    <property type="component" value="Unassembled WGS sequence"/>
</dbReference>
<organism evidence="1 2">
    <name type="scientific">Helicoverpa armigera</name>
    <name type="common">Cotton bollworm</name>
    <name type="synonym">Heliothis armigera</name>
    <dbReference type="NCBI Taxonomy" id="29058"/>
    <lineage>
        <taxon>Eukaryota</taxon>
        <taxon>Metazoa</taxon>
        <taxon>Ecdysozoa</taxon>
        <taxon>Arthropoda</taxon>
        <taxon>Hexapoda</taxon>
        <taxon>Insecta</taxon>
        <taxon>Pterygota</taxon>
        <taxon>Neoptera</taxon>
        <taxon>Endopterygota</taxon>
        <taxon>Lepidoptera</taxon>
        <taxon>Glossata</taxon>
        <taxon>Ditrysia</taxon>
        <taxon>Noctuoidea</taxon>
        <taxon>Noctuidae</taxon>
        <taxon>Heliothinae</taxon>
        <taxon>Helicoverpa</taxon>
    </lineage>
</organism>
<proteinExistence type="predicted"/>
<keyword evidence="2" id="KW-1185">Reference proteome</keyword>
<sequence length="102" mass="11647">MLKTRIKYLGGLPYNKRDFDTNMTTAEYGMYYKCNVIMERFINNSTKPFVRESDSHLAGFFNATIKGIQVIVSLNQVEEKYKALFAGVVYSVFVGNSLVLNL</sequence>
<name>A0A2W1BFU0_HELAM</name>
<evidence type="ECO:0000313" key="2">
    <source>
        <dbReference type="Proteomes" id="UP000249218"/>
    </source>
</evidence>
<accession>A0A2W1BFU0</accession>